<dbReference type="CDD" id="cd16936">
    <property type="entry name" value="HATPase_RsbW-like"/>
    <property type="match status" value="1"/>
</dbReference>
<dbReference type="RefSeq" id="WP_084715322.1">
    <property type="nucleotide sequence ID" value="NZ_JBHEZZ010000020.1"/>
</dbReference>
<gene>
    <name evidence="1" type="ORF">ACEZDJ_29300</name>
</gene>
<dbReference type="PANTHER" id="PTHR35526">
    <property type="entry name" value="ANTI-SIGMA-F FACTOR RSBW-RELATED"/>
    <property type="match status" value="1"/>
</dbReference>
<evidence type="ECO:0000313" key="1">
    <source>
        <dbReference type="EMBL" id="MFC1405388.1"/>
    </source>
</evidence>
<reference evidence="1 2" key="1">
    <citation type="submission" date="2024-09" db="EMBL/GenBank/DDBJ databases">
        <authorList>
            <person name="Lee S.D."/>
        </authorList>
    </citation>
    <scope>NUCLEOTIDE SEQUENCE [LARGE SCALE GENOMIC DNA]</scope>
    <source>
        <strain evidence="1 2">N1-5</strain>
    </source>
</reference>
<keyword evidence="1" id="KW-0547">Nucleotide-binding</keyword>
<dbReference type="PANTHER" id="PTHR35526:SF3">
    <property type="entry name" value="ANTI-SIGMA-F FACTOR RSBW"/>
    <property type="match status" value="1"/>
</dbReference>
<name>A0ABV6UVC7_9ACTN</name>
<dbReference type="Proteomes" id="UP001592528">
    <property type="component" value="Unassembled WGS sequence"/>
</dbReference>
<accession>A0ABV6UVC7</accession>
<protein>
    <submittedName>
        <fullName evidence="1">ATP-binding protein</fullName>
    </submittedName>
</protein>
<dbReference type="SUPFAM" id="SSF55874">
    <property type="entry name" value="ATPase domain of HSP90 chaperone/DNA topoisomerase II/histidine kinase"/>
    <property type="match status" value="1"/>
</dbReference>
<dbReference type="EMBL" id="JBHEZZ010000020">
    <property type="protein sequence ID" value="MFC1405388.1"/>
    <property type="molecule type" value="Genomic_DNA"/>
</dbReference>
<dbReference type="Gene3D" id="3.30.565.10">
    <property type="entry name" value="Histidine kinase-like ATPase, C-terminal domain"/>
    <property type="match status" value="1"/>
</dbReference>
<keyword evidence="2" id="KW-1185">Reference proteome</keyword>
<keyword evidence="1" id="KW-0067">ATP-binding</keyword>
<evidence type="ECO:0000313" key="2">
    <source>
        <dbReference type="Proteomes" id="UP001592528"/>
    </source>
</evidence>
<dbReference type="InterPro" id="IPR036890">
    <property type="entry name" value="HATPase_C_sf"/>
</dbReference>
<dbReference type="GO" id="GO:0005524">
    <property type="term" value="F:ATP binding"/>
    <property type="evidence" value="ECO:0007669"/>
    <property type="project" value="UniProtKB-KW"/>
</dbReference>
<organism evidence="1 2">
    <name type="scientific">Streptacidiphilus cavernicola</name>
    <dbReference type="NCBI Taxonomy" id="3342716"/>
    <lineage>
        <taxon>Bacteria</taxon>
        <taxon>Bacillati</taxon>
        <taxon>Actinomycetota</taxon>
        <taxon>Actinomycetes</taxon>
        <taxon>Kitasatosporales</taxon>
        <taxon>Streptomycetaceae</taxon>
        <taxon>Streptacidiphilus</taxon>
    </lineage>
</organism>
<dbReference type="InterPro" id="IPR050267">
    <property type="entry name" value="Anti-sigma-factor_SerPK"/>
</dbReference>
<comment type="caution">
    <text evidence="1">The sequence shown here is derived from an EMBL/GenBank/DDBJ whole genome shotgun (WGS) entry which is preliminary data.</text>
</comment>
<sequence>MAPRGKAEQRVTDGTGGGAVAALESVLETAPDTVWLDDWTAALWPESLGGSAGCPDAVTPEELELALFGQLTDPLTEEVRLPSGPASSARARRLVRSALDTWGLGGLGEVAEQLVGELVANVVRHTGGRSFGLRLVRRSGSVRFEVRDPSRALPCLIIGEPEDDAGRGLQLVDLMSDRWGADLLSRGKSVWFELRARETAAG</sequence>
<proteinExistence type="predicted"/>